<organism evidence="6 7">
    <name type="scientific">Rugosimonospora africana</name>
    <dbReference type="NCBI Taxonomy" id="556532"/>
    <lineage>
        <taxon>Bacteria</taxon>
        <taxon>Bacillati</taxon>
        <taxon>Actinomycetota</taxon>
        <taxon>Actinomycetes</taxon>
        <taxon>Micromonosporales</taxon>
        <taxon>Micromonosporaceae</taxon>
        <taxon>Rugosimonospora</taxon>
    </lineage>
</organism>
<comment type="similarity">
    <text evidence="1 5">Belongs to the 5-formyltetrahydrofolate cyclo-ligase family.</text>
</comment>
<accession>A0A8J3QKB3</accession>
<evidence type="ECO:0000256" key="4">
    <source>
        <dbReference type="PIRSR" id="PIRSR006806-1"/>
    </source>
</evidence>
<dbReference type="Gene3D" id="3.40.50.10420">
    <property type="entry name" value="NagB/RpiA/CoA transferase-like"/>
    <property type="match status" value="1"/>
</dbReference>
<feature type="binding site" evidence="4">
    <location>
        <begin position="9"/>
        <end position="13"/>
    </location>
    <ligand>
        <name>ATP</name>
        <dbReference type="ChEBI" id="CHEBI:30616"/>
    </ligand>
</feature>
<dbReference type="GO" id="GO:0035999">
    <property type="term" value="P:tetrahydrofolate interconversion"/>
    <property type="evidence" value="ECO:0007669"/>
    <property type="project" value="TreeGrafter"/>
</dbReference>
<sequence length="175" mass="18354">MSDFSQQPKQRLRAELLAARRARADRAKADAAIVELLATLAAGKRTVGAYVPFSTEPGGAVMPDALAAVCDRLLVPVVRPDLDLDWEIYDGDGIPLGVRAIAEADLVIVPALAVDRSGIRLGRGGGSYDRALARVGAGALTVAALYSGEFVDVLPAEAHDLRVDAVVTPEGVTRL</sequence>
<evidence type="ECO:0000256" key="1">
    <source>
        <dbReference type="ARBA" id="ARBA00010638"/>
    </source>
</evidence>
<dbReference type="EC" id="6.3.3.2" evidence="5"/>
<proteinExistence type="inferred from homology"/>
<evidence type="ECO:0000256" key="2">
    <source>
        <dbReference type="ARBA" id="ARBA00022741"/>
    </source>
</evidence>
<dbReference type="NCBIfam" id="TIGR02727">
    <property type="entry name" value="MTHFS_bact"/>
    <property type="match status" value="1"/>
</dbReference>
<keyword evidence="7" id="KW-1185">Reference proteome</keyword>
<evidence type="ECO:0000256" key="5">
    <source>
        <dbReference type="RuleBase" id="RU361279"/>
    </source>
</evidence>
<dbReference type="SUPFAM" id="SSF100950">
    <property type="entry name" value="NagB/RpiA/CoA transferase-like"/>
    <property type="match status" value="1"/>
</dbReference>
<dbReference type="GO" id="GO:0046872">
    <property type="term" value="F:metal ion binding"/>
    <property type="evidence" value="ECO:0007669"/>
    <property type="project" value="UniProtKB-KW"/>
</dbReference>
<dbReference type="InterPro" id="IPR002698">
    <property type="entry name" value="FTHF_cligase"/>
</dbReference>
<dbReference type="GO" id="GO:0009396">
    <property type="term" value="P:folic acid-containing compound biosynthetic process"/>
    <property type="evidence" value="ECO:0007669"/>
    <property type="project" value="TreeGrafter"/>
</dbReference>
<keyword evidence="5" id="KW-0479">Metal-binding</keyword>
<evidence type="ECO:0000313" key="6">
    <source>
        <dbReference type="EMBL" id="GIH12555.1"/>
    </source>
</evidence>
<dbReference type="GO" id="GO:0030272">
    <property type="term" value="F:5-formyltetrahydrofolate cyclo-ligase activity"/>
    <property type="evidence" value="ECO:0007669"/>
    <property type="project" value="UniProtKB-EC"/>
</dbReference>
<keyword evidence="2 4" id="KW-0547">Nucleotide-binding</keyword>
<keyword evidence="5" id="KW-0460">Magnesium</keyword>
<dbReference type="GO" id="GO:0005524">
    <property type="term" value="F:ATP binding"/>
    <property type="evidence" value="ECO:0007669"/>
    <property type="project" value="UniProtKB-KW"/>
</dbReference>
<dbReference type="Proteomes" id="UP000642748">
    <property type="component" value="Unassembled WGS sequence"/>
</dbReference>
<dbReference type="Pfam" id="PF01812">
    <property type="entry name" value="5-FTHF_cyc-lig"/>
    <property type="match status" value="1"/>
</dbReference>
<evidence type="ECO:0000256" key="3">
    <source>
        <dbReference type="ARBA" id="ARBA00022840"/>
    </source>
</evidence>
<feature type="binding site" evidence="4">
    <location>
        <begin position="120"/>
        <end position="128"/>
    </location>
    <ligand>
        <name>ATP</name>
        <dbReference type="ChEBI" id="CHEBI:30616"/>
    </ligand>
</feature>
<feature type="binding site" evidence="4">
    <location>
        <position position="51"/>
    </location>
    <ligand>
        <name>substrate</name>
    </ligand>
</feature>
<dbReference type="EMBL" id="BONZ01000008">
    <property type="protein sequence ID" value="GIH12555.1"/>
    <property type="molecule type" value="Genomic_DNA"/>
</dbReference>
<dbReference type="PANTHER" id="PTHR23407:SF1">
    <property type="entry name" value="5-FORMYLTETRAHYDROFOLATE CYCLO-LIGASE"/>
    <property type="match status" value="1"/>
</dbReference>
<dbReference type="InterPro" id="IPR037171">
    <property type="entry name" value="NagB/RpiA_transferase-like"/>
</dbReference>
<dbReference type="PIRSF" id="PIRSF006806">
    <property type="entry name" value="FTHF_cligase"/>
    <property type="match status" value="1"/>
</dbReference>
<dbReference type="RefSeq" id="WP_203916269.1">
    <property type="nucleotide sequence ID" value="NZ_BONZ01000008.1"/>
</dbReference>
<comment type="caution">
    <text evidence="6">The sequence shown here is derived from an EMBL/GenBank/DDBJ whole genome shotgun (WGS) entry which is preliminary data.</text>
</comment>
<reference evidence="6" key="1">
    <citation type="submission" date="2021-01" db="EMBL/GenBank/DDBJ databases">
        <title>Whole genome shotgun sequence of Rugosimonospora africana NBRC 104875.</title>
        <authorList>
            <person name="Komaki H."/>
            <person name="Tamura T."/>
        </authorList>
    </citation>
    <scope>NUCLEOTIDE SEQUENCE</scope>
    <source>
        <strain evidence="6">NBRC 104875</strain>
    </source>
</reference>
<name>A0A8J3QKB3_9ACTN</name>
<comment type="cofactor">
    <cofactor evidence="5">
        <name>Mg(2+)</name>
        <dbReference type="ChEBI" id="CHEBI:18420"/>
    </cofactor>
</comment>
<comment type="catalytic activity">
    <reaction evidence="5">
        <text>(6S)-5-formyl-5,6,7,8-tetrahydrofolate + ATP = (6R)-5,10-methenyltetrahydrofolate + ADP + phosphate</text>
        <dbReference type="Rhea" id="RHEA:10488"/>
        <dbReference type="ChEBI" id="CHEBI:30616"/>
        <dbReference type="ChEBI" id="CHEBI:43474"/>
        <dbReference type="ChEBI" id="CHEBI:57455"/>
        <dbReference type="ChEBI" id="CHEBI:57457"/>
        <dbReference type="ChEBI" id="CHEBI:456216"/>
        <dbReference type="EC" id="6.3.3.2"/>
    </reaction>
</comment>
<dbReference type="AlphaFoldDB" id="A0A8J3QKB3"/>
<dbReference type="InterPro" id="IPR024185">
    <property type="entry name" value="FTHF_cligase-like_sf"/>
</dbReference>
<feature type="binding site" evidence="4">
    <location>
        <position position="56"/>
    </location>
    <ligand>
        <name>substrate</name>
    </ligand>
</feature>
<keyword evidence="3 4" id="KW-0067">ATP-binding</keyword>
<gene>
    <name evidence="6" type="ORF">Raf01_07270</name>
</gene>
<evidence type="ECO:0000313" key="7">
    <source>
        <dbReference type="Proteomes" id="UP000642748"/>
    </source>
</evidence>
<dbReference type="PANTHER" id="PTHR23407">
    <property type="entry name" value="ATPASE INHIBITOR/5-FORMYLTETRAHYDROFOLATE CYCLO-LIGASE"/>
    <property type="match status" value="1"/>
</dbReference>
<protein>
    <recommendedName>
        <fullName evidence="5">5-formyltetrahydrofolate cyclo-ligase</fullName>
        <ecNumber evidence="5">6.3.3.2</ecNumber>
    </recommendedName>
</protein>